<organism evidence="2">
    <name type="scientific">Streptomyces sp. NBC_00003</name>
    <dbReference type="NCBI Taxonomy" id="2903608"/>
    <lineage>
        <taxon>Bacteria</taxon>
        <taxon>Bacillati</taxon>
        <taxon>Actinomycetota</taxon>
        <taxon>Actinomycetes</taxon>
        <taxon>Kitasatosporales</taxon>
        <taxon>Streptomycetaceae</taxon>
        <taxon>Streptomyces</taxon>
    </lineage>
</organism>
<sequence length="284" mass="30177">MGNVQAVRKIKKFAVPVAGSLILAVGLTACGGGGKSGGDGIKSGASASQPKDAGAALAAAAKKTGEQNSYKTRQLGGSSEEGVTDMAWQRTPFYSSMKVHGKKTGDNPSGETYSIDTADGAYTKTDVIPGKDWFKMEPSSDKKSDRSRSRGLLPEFLGALNATSSTKWVGAEQIGGRPTDHFQGTVTIAELAKYQGPAMDKDSHDWYVDIMRKSGKEQAVIDLWVGKDDLVAKAQEVSSGTKGQERIVEEYSEYGTTLKAEVPPADRVATFDEYIQALAKRPSA</sequence>
<feature type="compositionally biased region" description="Low complexity" evidence="1">
    <location>
        <begin position="42"/>
        <end position="61"/>
    </location>
</feature>
<feature type="region of interest" description="Disordered" evidence="1">
    <location>
        <begin position="36"/>
        <end position="82"/>
    </location>
</feature>
<accession>A0AAU2UWH5</accession>
<evidence type="ECO:0008006" key="3">
    <source>
        <dbReference type="Google" id="ProtNLM"/>
    </source>
</evidence>
<dbReference type="EMBL" id="CP108318">
    <property type="protein sequence ID" value="WTW59309.1"/>
    <property type="molecule type" value="Genomic_DNA"/>
</dbReference>
<protein>
    <recommendedName>
        <fullName evidence="3">Lipoprotein</fullName>
    </recommendedName>
</protein>
<name>A0AAU2UWH5_9ACTN</name>
<evidence type="ECO:0000313" key="2">
    <source>
        <dbReference type="EMBL" id="WTW59309.1"/>
    </source>
</evidence>
<dbReference type="Gene3D" id="2.50.20.20">
    <property type="match status" value="1"/>
</dbReference>
<dbReference type="SUPFAM" id="SSF89392">
    <property type="entry name" value="Prokaryotic lipoproteins and lipoprotein localization factors"/>
    <property type="match status" value="1"/>
</dbReference>
<dbReference type="InterPro" id="IPR029046">
    <property type="entry name" value="LolA/LolB/LppX"/>
</dbReference>
<dbReference type="AlphaFoldDB" id="A0AAU2UWH5"/>
<evidence type="ECO:0000256" key="1">
    <source>
        <dbReference type="SAM" id="MobiDB-lite"/>
    </source>
</evidence>
<reference evidence="2" key="1">
    <citation type="submission" date="2022-10" db="EMBL/GenBank/DDBJ databases">
        <title>The complete genomes of actinobacterial strains from the NBC collection.</title>
        <authorList>
            <person name="Joergensen T.S."/>
            <person name="Alvarez Arevalo M."/>
            <person name="Sterndorff E.B."/>
            <person name="Faurdal D."/>
            <person name="Vuksanovic O."/>
            <person name="Mourched A.-S."/>
            <person name="Charusanti P."/>
            <person name="Shaw S."/>
            <person name="Blin K."/>
            <person name="Weber T."/>
        </authorList>
    </citation>
    <scope>NUCLEOTIDE SEQUENCE</scope>
    <source>
        <strain evidence="2">NBC_00003</strain>
    </source>
</reference>
<feature type="compositionally biased region" description="Polar residues" evidence="1">
    <location>
        <begin position="66"/>
        <end position="77"/>
    </location>
</feature>
<proteinExistence type="predicted"/>
<gene>
    <name evidence="2" type="ORF">OG549_00825</name>
</gene>